<dbReference type="GO" id="GO:0008270">
    <property type="term" value="F:zinc ion binding"/>
    <property type="evidence" value="ECO:0007669"/>
    <property type="project" value="UniProtKB-KW"/>
</dbReference>
<dbReference type="PROSITE" id="PS50089">
    <property type="entry name" value="ZF_RING_2"/>
    <property type="match status" value="1"/>
</dbReference>
<evidence type="ECO:0000256" key="3">
    <source>
        <dbReference type="PROSITE-ProRule" id="PRU00175"/>
    </source>
</evidence>
<accession>A0AA36DIJ0</accession>
<evidence type="ECO:0000313" key="7">
    <source>
        <dbReference type="EMBL" id="CAJ0587216.1"/>
    </source>
</evidence>
<keyword evidence="2" id="KW-0862">Zinc</keyword>
<feature type="region of interest" description="Disordered" evidence="5">
    <location>
        <begin position="470"/>
        <end position="491"/>
    </location>
</feature>
<dbReference type="InterPro" id="IPR013083">
    <property type="entry name" value="Znf_RING/FYVE/PHD"/>
</dbReference>
<dbReference type="SUPFAM" id="SSF47769">
    <property type="entry name" value="SAM/Pointed domain"/>
    <property type="match status" value="1"/>
</dbReference>
<evidence type="ECO:0000259" key="6">
    <source>
        <dbReference type="PROSITE" id="PS50089"/>
    </source>
</evidence>
<reference evidence="7" key="1">
    <citation type="submission" date="2023-06" db="EMBL/GenBank/DDBJ databases">
        <authorList>
            <person name="Delattre M."/>
        </authorList>
    </citation>
    <scope>NUCLEOTIDE SEQUENCE</scope>
    <source>
        <strain evidence="7">AF72</strain>
    </source>
</reference>
<dbReference type="AlphaFoldDB" id="A0AA36DIJ0"/>
<dbReference type="EMBL" id="CATQJA010002709">
    <property type="protein sequence ID" value="CAJ0587216.1"/>
    <property type="molecule type" value="Genomic_DNA"/>
</dbReference>
<feature type="compositionally biased region" description="Low complexity" evidence="5">
    <location>
        <begin position="206"/>
        <end position="215"/>
    </location>
</feature>
<dbReference type="Gene3D" id="3.30.40.10">
    <property type="entry name" value="Zinc/RING finger domain, C3HC4 (zinc finger)"/>
    <property type="match status" value="1"/>
</dbReference>
<sequence length="491" mass="55957">MSFTPPTPTGLMEFTFESLSCPGCHTTYSTQLESSNFPLMLNCGFPICSFCCEHNQAASAEAQLQKHTPLCADWAECSLNVHPADIVLDLLADMTEFTISTSHLRKPTPTDLASLACPDCQNTYDGDSLGPSRPFILDCGHAACGDCLSKRKYQRQKKEYPFFVYEYKCTRCKVSSLVTGRVKSQQQNFVTDFLTEFDPPSRCSSRHSTNTASSSEASHLQNHAKGNDYDYAEFGNESGREIVEVKRENSRLKTERRRIRQERQMIAEDYRMLREERQVLEHERRWMQEQRARAEGERNMLSEMQRQHTSQQEKLNQLILEQHGLIEERLRALDLKKRKLREQEAIVVELDRVSSARSDDSLNCALMEHLPDSPPIGLPLELWTNLDVAAWARGETENDLVVSILIRERISGAVLAGLTFDELRKELKLPLGDAKQLEKGIVRLKDQDLAATEPGGLRERFSKFRRSLRPTLRRKKSSHSTNSTNVVSPDN</sequence>
<evidence type="ECO:0000256" key="5">
    <source>
        <dbReference type="SAM" id="MobiDB-lite"/>
    </source>
</evidence>
<keyword evidence="1 3" id="KW-0479">Metal-binding</keyword>
<keyword evidence="8" id="KW-1185">Reference proteome</keyword>
<dbReference type="Gene3D" id="1.10.150.50">
    <property type="entry name" value="Transcription Factor, Ets-1"/>
    <property type="match status" value="1"/>
</dbReference>
<name>A0AA36DIJ0_9BILA</name>
<keyword evidence="1 3" id="KW-0863">Zinc-finger</keyword>
<evidence type="ECO:0000256" key="2">
    <source>
        <dbReference type="ARBA" id="ARBA00022833"/>
    </source>
</evidence>
<feature type="domain" description="RING-type" evidence="6">
    <location>
        <begin position="117"/>
        <end position="173"/>
    </location>
</feature>
<feature type="compositionally biased region" description="Low complexity" evidence="5">
    <location>
        <begin position="479"/>
        <end position="491"/>
    </location>
</feature>
<proteinExistence type="predicted"/>
<comment type="caution">
    <text evidence="7">The sequence shown here is derived from an EMBL/GenBank/DDBJ whole genome shotgun (WGS) entry which is preliminary data.</text>
</comment>
<dbReference type="SMART" id="SM00184">
    <property type="entry name" value="RING"/>
    <property type="match status" value="2"/>
</dbReference>
<evidence type="ECO:0000256" key="4">
    <source>
        <dbReference type="SAM" id="Coils"/>
    </source>
</evidence>
<evidence type="ECO:0000313" key="8">
    <source>
        <dbReference type="Proteomes" id="UP001177023"/>
    </source>
</evidence>
<dbReference type="InterPro" id="IPR001841">
    <property type="entry name" value="Znf_RING"/>
</dbReference>
<organism evidence="7 8">
    <name type="scientific">Mesorhabditis spiculigera</name>
    <dbReference type="NCBI Taxonomy" id="96644"/>
    <lineage>
        <taxon>Eukaryota</taxon>
        <taxon>Metazoa</taxon>
        <taxon>Ecdysozoa</taxon>
        <taxon>Nematoda</taxon>
        <taxon>Chromadorea</taxon>
        <taxon>Rhabditida</taxon>
        <taxon>Rhabditina</taxon>
        <taxon>Rhabditomorpha</taxon>
        <taxon>Rhabditoidea</taxon>
        <taxon>Rhabditidae</taxon>
        <taxon>Mesorhabditinae</taxon>
        <taxon>Mesorhabditis</taxon>
    </lineage>
</organism>
<gene>
    <name evidence="7" type="ORF">MSPICULIGERA_LOCUS25193</name>
</gene>
<protein>
    <recommendedName>
        <fullName evidence="6">RING-type domain-containing protein</fullName>
    </recommendedName>
</protein>
<feature type="non-terminal residue" evidence="7">
    <location>
        <position position="1"/>
    </location>
</feature>
<feature type="region of interest" description="Disordered" evidence="5">
    <location>
        <begin position="199"/>
        <end position="222"/>
    </location>
</feature>
<keyword evidence="4" id="KW-0175">Coiled coil</keyword>
<evidence type="ECO:0000256" key="1">
    <source>
        <dbReference type="ARBA" id="ARBA00022771"/>
    </source>
</evidence>
<feature type="coiled-coil region" evidence="4">
    <location>
        <begin position="242"/>
        <end position="321"/>
    </location>
</feature>
<dbReference type="Proteomes" id="UP001177023">
    <property type="component" value="Unassembled WGS sequence"/>
</dbReference>
<dbReference type="InterPro" id="IPR013761">
    <property type="entry name" value="SAM/pointed_sf"/>
</dbReference>